<dbReference type="EMBL" id="SISP01000005">
    <property type="protein sequence ID" value="TBM44707.1"/>
    <property type="molecule type" value="Genomic_DNA"/>
</dbReference>
<gene>
    <name evidence="1" type="ORF">EYB64_05055</name>
</gene>
<protein>
    <submittedName>
        <fullName evidence="1">Uncharacterized protein</fullName>
    </submittedName>
</protein>
<sequence length="262" mass="30992">MHADIVNFEKIYIVDSKNLFNGIENQVVVEKDLVLTFDLALVKYIEGVGGSAFYIDHLRDADYMHQENHNVYDFFQNWHKDKNGNDLFNYFGCDFGISLRLEYWNDFTYLCRLLINLSILRDTKSHIYLLSEDEALVKAMDVLAINYERFDNRDNHLSDTESYFFPISKWMDSKIRPSGKVKLLYKIRSLLNNAHYHLFKVYDGFLRNSDKKQVFIQEYHPTRGIINSFKDSDDVTPVLANVTNLNDVDRLKKVRLIPKRFF</sequence>
<reference evidence="1 2" key="1">
    <citation type="submission" date="2019-02" db="EMBL/GenBank/DDBJ databases">
        <title>Genomic plasticity associated with the antimicrobial resistance in Vibrio cholerae.</title>
        <authorList>
            <person name="Verma J."/>
            <person name="Bag S."/>
            <person name="Saha B."/>
            <person name="Kumar P."/>
            <person name="Ghosh T.S."/>
            <person name="Dayal M."/>
            <person name="Senapati T."/>
            <person name="Mehra S."/>
            <person name="Dey P."/>
            <person name="Desigamani A."/>
            <person name="Kumar D."/>
            <person name="Rana P."/>
            <person name="Kumar B."/>
            <person name="Maiti T.K."/>
            <person name="Sharma N.C."/>
            <person name="Bhadra R.K."/>
            <person name="Mutreja A."/>
            <person name="Nair G.B."/>
            <person name="Ramamurthy T."/>
            <person name="Das B."/>
        </authorList>
    </citation>
    <scope>NUCLEOTIDE SEQUENCE [LARGE SCALE GENOMIC DNA]</scope>
    <source>
        <strain evidence="1 2">IDH06781</strain>
    </source>
</reference>
<dbReference type="AlphaFoldDB" id="A0A7Z7YFS9"/>
<comment type="caution">
    <text evidence="1">The sequence shown here is derived from an EMBL/GenBank/DDBJ whole genome shotgun (WGS) entry which is preliminary data.</text>
</comment>
<accession>A0A7Z7YFS9</accession>
<evidence type="ECO:0000313" key="1">
    <source>
        <dbReference type="EMBL" id="TBM44707.1"/>
    </source>
</evidence>
<evidence type="ECO:0000313" key="2">
    <source>
        <dbReference type="Proteomes" id="UP000294145"/>
    </source>
</evidence>
<dbReference type="Proteomes" id="UP000294145">
    <property type="component" value="Unassembled WGS sequence"/>
</dbReference>
<proteinExistence type="predicted"/>
<organism evidence="1 2">
    <name type="scientific">Vibrio cholerae</name>
    <dbReference type="NCBI Taxonomy" id="666"/>
    <lineage>
        <taxon>Bacteria</taxon>
        <taxon>Pseudomonadati</taxon>
        <taxon>Pseudomonadota</taxon>
        <taxon>Gammaproteobacteria</taxon>
        <taxon>Vibrionales</taxon>
        <taxon>Vibrionaceae</taxon>
        <taxon>Vibrio</taxon>
    </lineage>
</organism>
<name>A0A7Z7YFS9_VIBCL</name>
<dbReference type="RefSeq" id="WP_154715303.1">
    <property type="nucleotide sequence ID" value="NZ_POTE01000017.1"/>
</dbReference>